<dbReference type="Proteomes" id="UP000789366">
    <property type="component" value="Unassembled WGS sequence"/>
</dbReference>
<evidence type="ECO:0000313" key="2">
    <source>
        <dbReference type="Proteomes" id="UP000789366"/>
    </source>
</evidence>
<gene>
    <name evidence="1" type="ORF">SPELUC_LOCUS11906</name>
</gene>
<organism evidence="1 2">
    <name type="scientific">Cetraspora pellucida</name>
    <dbReference type="NCBI Taxonomy" id="1433469"/>
    <lineage>
        <taxon>Eukaryota</taxon>
        <taxon>Fungi</taxon>
        <taxon>Fungi incertae sedis</taxon>
        <taxon>Mucoromycota</taxon>
        <taxon>Glomeromycotina</taxon>
        <taxon>Glomeromycetes</taxon>
        <taxon>Diversisporales</taxon>
        <taxon>Gigasporaceae</taxon>
        <taxon>Cetraspora</taxon>
    </lineage>
</organism>
<feature type="non-terminal residue" evidence="1">
    <location>
        <position position="41"/>
    </location>
</feature>
<evidence type="ECO:0000313" key="1">
    <source>
        <dbReference type="EMBL" id="CAG8712527.1"/>
    </source>
</evidence>
<reference evidence="1" key="1">
    <citation type="submission" date="2021-06" db="EMBL/GenBank/DDBJ databases">
        <authorList>
            <person name="Kallberg Y."/>
            <person name="Tangrot J."/>
            <person name="Rosling A."/>
        </authorList>
    </citation>
    <scope>NUCLEOTIDE SEQUENCE</scope>
    <source>
        <strain evidence="1">28 12/20/2015</strain>
    </source>
</reference>
<proteinExistence type="predicted"/>
<keyword evidence="2" id="KW-1185">Reference proteome</keyword>
<accession>A0ACA9PKF6</accession>
<comment type="caution">
    <text evidence="1">The sequence shown here is derived from an EMBL/GenBank/DDBJ whole genome shotgun (WGS) entry which is preliminary data.</text>
</comment>
<protein>
    <submittedName>
        <fullName evidence="1">5082_t:CDS:1</fullName>
    </submittedName>
</protein>
<feature type="non-terminal residue" evidence="1">
    <location>
        <position position="1"/>
    </location>
</feature>
<name>A0ACA9PKF6_9GLOM</name>
<sequence>FDSEYSTAQDIITVLKEKLFDKTNIDFVRNDIWNSREKRER</sequence>
<dbReference type="EMBL" id="CAJVPW010026485">
    <property type="protein sequence ID" value="CAG8712527.1"/>
    <property type="molecule type" value="Genomic_DNA"/>
</dbReference>